<proteinExistence type="predicted"/>
<evidence type="ECO:0000313" key="2">
    <source>
        <dbReference type="Proteomes" id="UP000053732"/>
    </source>
</evidence>
<dbReference type="AlphaFoldDB" id="A0A0G4NU18"/>
<sequence>MLQLSSPDSLPTREILRVRLTLGQKKKKRTSSAKVFALCMKIPTSATCEFKKHQRLRGTVSISHLPDVL</sequence>
<accession>A0A0G4NU18</accession>
<name>A0A0G4NU18_PENC3</name>
<evidence type="ECO:0000313" key="1">
    <source>
        <dbReference type="EMBL" id="CRL17545.1"/>
    </source>
</evidence>
<reference evidence="1 2" key="1">
    <citation type="journal article" date="2014" name="Nat. Commun.">
        <title>Multiple recent horizontal transfers of a large genomic region in cheese making fungi.</title>
        <authorList>
            <person name="Cheeseman K."/>
            <person name="Ropars J."/>
            <person name="Renault P."/>
            <person name="Dupont J."/>
            <person name="Gouzy J."/>
            <person name="Branca A."/>
            <person name="Abraham A.L."/>
            <person name="Ceppi M."/>
            <person name="Conseiller E."/>
            <person name="Debuchy R."/>
            <person name="Malagnac F."/>
            <person name="Goarin A."/>
            <person name="Silar P."/>
            <person name="Lacoste S."/>
            <person name="Sallet E."/>
            <person name="Bensimon A."/>
            <person name="Giraud T."/>
            <person name="Brygoo Y."/>
        </authorList>
    </citation>
    <scope>NUCLEOTIDE SEQUENCE [LARGE SCALE GENOMIC DNA]</scope>
    <source>
        <strain evidence="2">FM 013</strain>
    </source>
</reference>
<protein>
    <submittedName>
        <fullName evidence="1">Str. FM013</fullName>
    </submittedName>
</protein>
<keyword evidence="2" id="KW-1185">Reference proteome</keyword>
<organism evidence="1 2">
    <name type="scientific">Penicillium camemberti (strain FM 013)</name>
    <dbReference type="NCBI Taxonomy" id="1429867"/>
    <lineage>
        <taxon>Eukaryota</taxon>
        <taxon>Fungi</taxon>
        <taxon>Dikarya</taxon>
        <taxon>Ascomycota</taxon>
        <taxon>Pezizomycotina</taxon>
        <taxon>Eurotiomycetes</taxon>
        <taxon>Eurotiomycetidae</taxon>
        <taxon>Eurotiales</taxon>
        <taxon>Aspergillaceae</taxon>
        <taxon>Penicillium</taxon>
    </lineage>
</organism>
<gene>
    <name evidence="1" type="ORF">PCAMFM013_S001g000505</name>
</gene>
<dbReference type="EMBL" id="HG793134">
    <property type="protein sequence ID" value="CRL17545.1"/>
    <property type="molecule type" value="Genomic_DNA"/>
</dbReference>
<dbReference type="Proteomes" id="UP000053732">
    <property type="component" value="Unassembled WGS sequence"/>
</dbReference>